<dbReference type="AlphaFoldDB" id="W9QLF5"/>
<keyword evidence="2" id="KW-1185">Reference proteome</keyword>
<name>W9QLF5_9ROSA</name>
<protein>
    <submittedName>
        <fullName evidence="1">Uncharacterized protein</fullName>
    </submittedName>
</protein>
<dbReference type="EMBL" id="KE343766">
    <property type="protein sequence ID" value="EXB40310.1"/>
    <property type="molecule type" value="Genomic_DNA"/>
</dbReference>
<reference evidence="2" key="1">
    <citation type="submission" date="2013-01" db="EMBL/GenBank/DDBJ databases">
        <title>Draft Genome Sequence of a Mulberry Tree, Morus notabilis C.K. Schneid.</title>
        <authorList>
            <person name="He N."/>
            <person name="Zhao S."/>
        </authorList>
    </citation>
    <scope>NUCLEOTIDE SEQUENCE</scope>
</reference>
<evidence type="ECO:0000313" key="2">
    <source>
        <dbReference type="Proteomes" id="UP000030645"/>
    </source>
</evidence>
<evidence type="ECO:0000313" key="1">
    <source>
        <dbReference type="EMBL" id="EXB40310.1"/>
    </source>
</evidence>
<organism evidence="1 2">
    <name type="scientific">Morus notabilis</name>
    <dbReference type="NCBI Taxonomy" id="981085"/>
    <lineage>
        <taxon>Eukaryota</taxon>
        <taxon>Viridiplantae</taxon>
        <taxon>Streptophyta</taxon>
        <taxon>Embryophyta</taxon>
        <taxon>Tracheophyta</taxon>
        <taxon>Spermatophyta</taxon>
        <taxon>Magnoliopsida</taxon>
        <taxon>eudicotyledons</taxon>
        <taxon>Gunneridae</taxon>
        <taxon>Pentapetalae</taxon>
        <taxon>rosids</taxon>
        <taxon>fabids</taxon>
        <taxon>Rosales</taxon>
        <taxon>Moraceae</taxon>
        <taxon>Moreae</taxon>
        <taxon>Morus</taxon>
    </lineage>
</organism>
<accession>W9QLF5</accession>
<gene>
    <name evidence="1" type="ORF">L484_017448</name>
</gene>
<dbReference type="Proteomes" id="UP000030645">
    <property type="component" value="Unassembled WGS sequence"/>
</dbReference>
<sequence length="62" mass="6825">MSLPQLHGAAIILLLEESHDDADSLLSGRESELVPPRTTRHTVSERQTTALLFPAQVDIFEA</sequence>
<proteinExistence type="predicted"/>